<dbReference type="Gramene" id="PRQ51348">
    <property type="protein sequence ID" value="PRQ51348"/>
    <property type="gene ID" value="RchiOBHm_Chr2g0143391"/>
</dbReference>
<accession>A0A2P6RY37</accession>
<evidence type="ECO:0000313" key="1">
    <source>
        <dbReference type="EMBL" id="PRQ51348.1"/>
    </source>
</evidence>
<keyword evidence="2" id="KW-1185">Reference proteome</keyword>
<dbReference type="Proteomes" id="UP000238479">
    <property type="component" value="Chromosome 2"/>
</dbReference>
<dbReference type="EMBL" id="PDCK01000040">
    <property type="protein sequence ID" value="PRQ51348.1"/>
    <property type="molecule type" value="Genomic_DNA"/>
</dbReference>
<proteinExistence type="predicted"/>
<organism evidence="1 2">
    <name type="scientific">Rosa chinensis</name>
    <name type="common">China rose</name>
    <dbReference type="NCBI Taxonomy" id="74649"/>
    <lineage>
        <taxon>Eukaryota</taxon>
        <taxon>Viridiplantae</taxon>
        <taxon>Streptophyta</taxon>
        <taxon>Embryophyta</taxon>
        <taxon>Tracheophyta</taxon>
        <taxon>Spermatophyta</taxon>
        <taxon>Magnoliopsida</taxon>
        <taxon>eudicotyledons</taxon>
        <taxon>Gunneridae</taxon>
        <taxon>Pentapetalae</taxon>
        <taxon>rosids</taxon>
        <taxon>fabids</taxon>
        <taxon>Rosales</taxon>
        <taxon>Rosaceae</taxon>
        <taxon>Rosoideae</taxon>
        <taxon>Rosoideae incertae sedis</taxon>
        <taxon>Rosa</taxon>
    </lineage>
</organism>
<comment type="caution">
    <text evidence="1">The sequence shown here is derived from an EMBL/GenBank/DDBJ whole genome shotgun (WGS) entry which is preliminary data.</text>
</comment>
<dbReference type="AlphaFoldDB" id="A0A2P6RY37"/>
<name>A0A2P6RY37_ROSCH</name>
<gene>
    <name evidence="1" type="ORF">RchiOBHm_Chr2g0143391</name>
</gene>
<protein>
    <submittedName>
        <fullName evidence="1">Uncharacterized protein</fullName>
    </submittedName>
</protein>
<reference evidence="1 2" key="1">
    <citation type="journal article" date="2018" name="Nat. Genet.">
        <title>The Rosa genome provides new insights in the design of modern roses.</title>
        <authorList>
            <person name="Bendahmane M."/>
        </authorList>
    </citation>
    <scope>NUCLEOTIDE SEQUENCE [LARGE SCALE GENOMIC DNA]</scope>
    <source>
        <strain evidence="2">cv. Old Blush</strain>
    </source>
</reference>
<sequence length="59" mass="6768">MLLWGKPRLTEVGQTNLIVESMGLLHRTTVDDFKVLKIWSYCNFSPSGLLKLHLLGYSF</sequence>
<evidence type="ECO:0000313" key="2">
    <source>
        <dbReference type="Proteomes" id="UP000238479"/>
    </source>
</evidence>